<proteinExistence type="predicted"/>
<dbReference type="AlphaFoldDB" id="A0AAX6DFH7"/>
<accession>A0AAX6DFH7</accession>
<dbReference type="PROSITE" id="PS50157">
    <property type="entry name" value="ZINC_FINGER_C2H2_2"/>
    <property type="match status" value="1"/>
</dbReference>
<evidence type="ECO:0000313" key="5">
    <source>
        <dbReference type="Proteomes" id="UP001140949"/>
    </source>
</evidence>
<evidence type="ECO:0000313" key="4">
    <source>
        <dbReference type="EMBL" id="KAJ6790488.1"/>
    </source>
</evidence>
<reference evidence="4" key="2">
    <citation type="submission" date="2023-04" db="EMBL/GenBank/DDBJ databases">
        <authorList>
            <person name="Bruccoleri R.E."/>
            <person name="Oakeley E.J."/>
            <person name="Faust A.-M."/>
            <person name="Dessus-Babus S."/>
            <person name="Altorfer M."/>
            <person name="Burckhardt D."/>
            <person name="Oertli M."/>
            <person name="Naumann U."/>
            <person name="Petersen F."/>
            <person name="Wong J."/>
        </authorList>
    </citation>
    <scope>NUCLEOTIDE SEQUENCE</scope>
    <source>
        <strain evidence="4">GSM-AAB239-AS_SAM_17_03QT</strain>
        <tissue evidence="4">Leaf</tissue>
    </source>
</reference>
<evidence type="ECO:0000256" key="1">
    <source>
        <dbReference type="PROSITE-ProRule" id="PRU00042"/>
    </source>
</evidence>
<sequence length="123" mass="12815">MGNSDDEDEDDSSENEDEATPKKAAVSGKKRPAEFASKTPVPEKKTKVISPAGGKTGGNGKKGAHIATPHPVKQAARTTVNSDKSKHQSQKSAGSVTCKSCSRSFNSDNALQAHTKAKHSGAK</sequence>
<name>A0AAX6DFH7_IRIPA</name>
<comment type="caution">
    <text evidence="4">The sequence shown here is derived from an EMBL/GenBank/DDBJ whole genome shotgun (WGS) entry which is preliminary data.</text>
</comment>
<keyword evidence="1" id="KW-0862">Zinc</keyword>
<keyword evidence="1" id="KW-0863">Zinc-finger</keyword>
<reference evidence="4" key="1">
    <citation type="journal article" date="2023" name="GigaByte">
        <title>Genome assembly of the bearded iris, Iris pallida Lam.</title>
        <authorList>
            <person name="Bruccoleri R.E."/>
            <person name="Oakeley E.J."/>
            <person name="Faust A.M.E."/>
            <person name="Altorfer M."/>
            <person name="Dessus-Babus S."/>
            <person name="Burckhardt D."/>
            <person name="Oertli M."/>
            <person name="Naumann U."/>
            <person name="Petersen F."/>
            <person name="Wong J."/>
        </authorList>
    </citation>
    <scope>NUCLEOTIDE SEQUENCE</scope>
    <source>
        <strain evidence="4">GSM-AAB239-AS_SAM_17_03QT</strain>
    </source>
</reference>
<feature type="compositionally biased region" description="Acidic residues" evidence="2">
    <location>
        <begin position="1"/>
        <end position="18"/>
    </location>
</feature>
<dbReference type="Proteomes" id="UP001140949">
    <property type="component" value="Unassembled WGS sequence"/>
</dbReference>
<gene>
    <name evidence="4" type="ORF">M6B38_248765</name>
</gene>
<feature type="domain" description="C2H2-type" evidence="3">
    <location>
        <begin position="96"/>
        <end position="123"/>
    </location>
</feature>
<evidence type="ECO:0000256" key="2">
    <source>
        <dbReference type="SAM" id="MobiDB-lite"/>
    </source>
</evidence>
<keyword evidence="5" id="KW-1185">Reference proteome</keyword>
<feature type="region of interest" description="Disordered" evidence="2">
    <location>
        <begin position="1"/>
        <end position="100"/>
    </location>
</feature>
<evidence type="ECO:0000259" key="3">
    <source>
        <dbReference type="PROSITE" id="PS50157"/>
    </source>
</evidence>
<dbReference type="EMBL" id="JANAVB010045219">
    <property type="protein sequence ID" value="KAJ6790488.1"/>
    <property type="molecule type" value="Genomic_DNA"/>
</dbReference>
<dbReference type="GO" id="GO:0008270">
    <property type="term" value="F:zinc ion binding"/>
    <property type="evidence" value="ECO:0007669"/>
    <property type="project" value="UniProtKB-KW"/>
</dbReference>
<dbReference type="InterPro" id="IPR013087">
    <property type="entry name" value="Znf_C2H2_type"/>
</dbReference>
<protein>
    <submittedName>
        <fullName evidence="4">Histone deacetylase HDT2-like</fullName>
    </submittedName>
</protein>
<feature type="compositionally biased region" description="Polar residues" evidence="2">
    <location>
        <begin position="90"/>
        <end position="100"/>
    </location>
</feature>
<organism evidence="4 5">
    <name type="scientific">Iris pallida</name>
    <name type="common">Sweet iris</name>
    <dbReference type="NCBI Taxonomy" id="29817"/>
    <lineage>
        <taxon>Eukaryota</taxon>
        <taxon>Viridiplantae</taxon>
        <taxon>Streptophyta</taxon>
        <taxon>Embryophyta</taxon>
        <taxon>Tracheophyta</taxon>
        <taxon>Spermatophyta</taxon>
        <taxon>Magnoliopsida</taxon>
        <taxon>Liliopsida</taxon>
        <taxon>Asparagales</taxon>
        <taxon>Iridaceae</taxon>
        <taxon>Iridoideae</taxon>
        <taxon>Irideae</taxon>
        <taxon>Iris</taxon>
    </lineage>
</organism>
<dbReference type="PROSITE" id="PS00028">
    <property type="entry name" value="ZINC_FINGER_C2H2_1"/>
    <property type="match status" value="1"/>
</dbReference>
<keyword evidence="1" id="KW-0479">Metal-binding</keyword>